<protein>
    <recommendedName>
        <fullName evidence="3">Antitoxin component YwqK of YwqJK toxin-antitoxin module</fullName>
    </recommendedName>
</protein>
<dbReference type="Proteomes" id="UP000248198">
    <property type="component" value="Unassembled WGS sequence"/>
</dbReference>
<dbReference type="AlphaFoldDB" id="A0A318UNJ4"/>
<dbReference type="Pfam" id="PF07661">
    <property type="entry name" value="MORN_2"/>
    <property type="match status" value="1"/>
</dbReference>
<evidence type="ECO:0000313" key="2">
    <source>
        <dbReference type="Proteomes" id="UP000248198"/>
    </source>
</evidence>
<organism evidence="1 2">
    <name type="scientific">Pedobacter nutrimenti</name>
    <dbReference type="NCBI Taxonomy" id="1241337"/>
    <lineage>
        <taxon>Bacteria</taxon>
        <taxon>Pseudomonadati</taxon>
        <taxon>Bacteroidota</taxon>
        <taxon>Sphingobacteriia</taxon>
        <taxon>Sphingobacteriales</taxon>
        <taxon>Sphingobacteriaceae</taxon>
        <taxon>Pedobacter</taxon>
    </lineage>
</organism>
<proteinExistence type="predicted"/>
<accession>A0A318UNJ4</accession>
<keyword evidence="2" id="KW-1185">Reference proteome</keyword>
<name>A0A318UNJ4_9SPHI</name>
<dbReference type="InterPro" id="IPR011652">
    <property type="entry name" value="MORN_2"/>
</dbReference>
<sequence length="282" mass="32270">MISKNLYRYIVCLIFGSMVNKSFSQQAIQLKIGKEEKAFTEVVRIISGEKENVLSLKDGSYAIDNGMQNANLIITNKLINGSASIRLEDHTKTDYVIVNSFVTSMKSYEGDVLNVDAHRDKTTVYFKTYYPNGKLKTDGFMSLDKHKYYGRGITKSYYENGMQEKIANSITETYTYFYPNGNKKGVSGLNILENYTEAGQLSNRQYRKNNIRYVDEYIDGKLYTRSYEGKDKSETKEYYKNGTLGKKEVLKIVSGKKRLLIYSNTGKLISNEPYEAASQPIY</sequence>
<reference evidence="1 2" key="1">
    <citation type="submission" date="2018-06" db="EMBL/GenBank/DDBJ databases">
        <title>Genomic Encyclopedia of Archaeal and Bacterial Type Strains, Phase II (KMG-II): from individual species to whole genera.</title>
        <authorList>
            <person name="Goeker M."/>
        </authorList>
    </citation>
    <scope>NUCLEOTIDE SEQUENCE [LARGE SCALE GENOMIC DNA]</scope>
    <source>
        <strain evidence="1 2">DSM 27372</strain>
    </source>
</reference>
<gene>
    <name evidence="1" type="ORF">B0O44_101505</name>
</gene>
<evidence type="ECO:0008006" key="3">
    <source>
        <dbReference type="Google" id="ProtNLM"/>
    </source>
</evidence>
<dbReference type="RefSeq" id="WP_110827114.1">
    <property type="nucleotide sequence ID" value="NZ_QKLU01000001.1"/>
</dbReference>
<evidence type="ECO:0000313" key="1">
    <source>
        <dbReference type="EMBL" id="PYF77027.1"/>
    </source>
</evidence>
<comment type="caution">
    <text evidence="1">The sequence shown here is derived from an EMBL/GenBank/DDBJ whole genome shotgun (WGS) entry which is preliminary data.</text>
</comment>
<dbReference type="EMBL" id="QKLU01000001">
    <property type="protein sequence ID" value="PYF77027.1"/>
    <property type="molecule type" value="Genomic_DNA"/>
</dbReference>
<dbReference type="OrthoDB" id="9812747at2"/>